<evidence type="ECO:0000256" key="8">
    <source>
        <dbReference type="ARBA" id="ARBA00023303"/>
    </source>
</evidence>
<comment type="similarity">
    <text evidence="2">Belongs to the aromatic acid exporter (TC 2.A.85) family.</text>
</comment>
<protein>
    <recommendedName>
        <fullName evidence="13">Aluminum-activated malate transporter</fullName>
    </recommendedName>
</protein>
<evidence type="ECO:0000256" key="10">
    <source>
        <dbReference type="SAM" id="Phobius"/>
    </source>
</evidence>
<comment type="subcellular location">
    <subcellularLocation>
        <location evidence="1">Membrane</location>
        <topology evidence="1">Multi-pass membrane protein</topology>
    </subcellularLocation>
</comment>
<evidence type="ECO:0000256" key="3">
    <source>
        <dbReference type="ARBA" id="ARBA00022448"/>
    </source>
</evidence>
<evidence type="ECO:0000256" key="5">
    <source>
        <dbReference type="ARBA" id="ARBA00022989"/>
    </source>
</evidence>
<feature type="compositionally biased region" description="Polar residues" evidence="9">
    <location>
        <begin position="404"/>
        <end position="413"/>
    </location>
</feature>
<dbReference type="AlphaFoldDB" id="A0A445BDZ3"/>
<evidence type="ECO:0000256" key="7">
    <source>
        <dbReference type="ARBA" id="ARBA00023136"/>
    </source>
</evidence>
<evidence type="ECO:0000256" key="1">
    <source>
        <dbReference type="ARBA" id="ARBA00004141"/>
    </source>
</evidence>
<dbReference type="GO" id="GO:0015743">
    <property type="term" value="P:malate transport"/>
    <property type="evidence" value="ECO:0007669"/>
    <property type="project" value="InterPro"/>
</dbReference>
<reference evidence="11 12" key="1">
    <citation type="submission" date="2019-01" db="EMBL/GenBank/DDBJ databases">
        <title>Sequencing of cultivated peanut Arachis hypogaea provides insights into genome evolution and oil improvement.</title>
        <authorList>
            <person name="Chen X."/>
        </authorList>
    </citation>
    <scope>NUCLEOTIDE SEQUENCE [LARGE SCALE GENOMIC DNA]</scope>
    <source>
        <strain evidence="12">cv. Fuhuasheng</strain>
        <tissue evidence="11">Leaves</tissue>
    </source>
</reference>
<accession>A0A445BDZ3</accession>
<keyword evidence="4 10" id="KW-0812">Transmembrane</keyword>
<feature type="compositionally biased region" description="Basic and acidic residues" evidence="9">
    <location>
        <begin position="514"/>
        <end position="524"/>
    </location>
</feature>
<dbReference type="InterPro" id="IPR020966">
    <property type="entry name" value="ALMT"/>
</dbReference>
<organism evidence="11 12">
    <name type="scientific">Arachis hypogaea</name>
    <name type="common">Peanut</name>
    <dbReference type="NCBI Taxonomy" id="3818"/>
    <lineage>
        <taxon>Eukaryota</taxon>
        <taxon>Viridiplantae</taxon>
        <taxon>Streptophyta</taxon>
        <taxon>Embryophyta</taxon>
        <taxon>Tracheophyta</taxon>
        <taxon>Spermatophyta</taxon>
        <taxon>Magnoliopsida</taxon>
        <taxon>eudicotyledons</taxon>
        <taxon>Gunneridae</taxon>
        <taxon>Pentapetalae</taxon>
        <taxon>rosids</taxon>
        <taxon>fabids</taxon>
        <taxon>Fabales</taxon>
        <taxon>Fabaceae</taxon>
        <taxon>Papilionoideae</taxon>
        <taxon>50 kb inversion clade</taxon>
        <taxon>dalbergioids sensu lato</taxon>
        <taxon>Dalbergieae</taxon>
        <taxon>Pterocarpus clade</taxon>
        <taxon>Arachis</taxon>
    </lineage>
</organism>
<proteinExistence type="inferred from homology"/>
<keyword evidence="3" id="KW-0813">Transport</keyword>
<feature type="transmembrane region" description="Helical" evidence="10">
    <location>
        <begin position="105"/>
        <end position="122"/>
    </location>
</feature>
<evidence type="ECO:0000256" key="9">
    <source>
        <dbReference type="SAM" id="MobiDB-lite"/>
    </source>
</evidence>
<comment type="caution">
    <text evidence="11">The sequence shown here is derived from an EMBL/GenBank/DDBJ whole genome shotgun (WGS) entry which is preliminary data.</text>
</comment>
<keyword evidence="12" id="KW-1185">Reference proteome</keyword>
<dbReference type="GO" id="GO:0016020">
    <property type="term" value="C:membrane"/>
    <property type="evidence" value="ECO:0007669"/>
    <property type="project" value="UniProtKB-SubCell"/>
</dbReference>
<keyword evidence="8" id="KW-0407">Ion channel</keyword>
<feature type="transmembrane region" description="Helical" evidence="10">
    <location>
        <begin position="679"/>
        <end position="697"/>
    </location>
</feature>
<evidence type="ECO:0000256" key="2">
    <source>
        <dbReference type="ARBA" id="ARBA00007079"/>
    </source>
</evidence>
<dbReference type="PANTHER" id="PTHR31086">
    <property type="entry name" value="ALUMINUM-ACTIVATED MALATE TRANSPORTER 10"/>
    <property type="match status" value="1"/>
</dbReference>
<evidence type="ECO:0000256" key="6">
    <source>
        <dbReference type="ARBA" id="ARBA00023065"/>
    </source>
</evidence>
<feature type="region of interest" description="Disordered" evidence="9">
    <location>
        <begin position="990"/>
        <end position="1013"/>
    </location>
</feature>
<dbReference type="GO" id="GO:0034220">
    <property type="term" value="P:monoatomic ion transmembrane transport"/>
    <property type="evidence" value="ECO:0007669"/>
    <property type="project" value="UniProtKB-KW"/>
</dbReference>
<feature type="transmembrane region" description="Helical" evidence="10">
    <location>
        <begin position="568"/>
        <end position="587"/>
    </location>
</feature>
<name>A0A445BDZ3_ARAHY</name>
<feature type="transmembrane region" description="Helical" evidence="10">
    <location>
        <begin position="49"/>
        <end position="68"/>
    </location>
</feature>
<evidence type="ECO:0000313" key="12">
    <source>
        <dbReference type="Proteomes" id="UP000289738"/>
    </source>
</evidence>
<dbReference type="Pfam" id="PF11744">
    <property type="entry name" value="ALMT"/>
    <property type="match status" value="3"/>
</dbReference>
<sequence length="1013" mass="113887">MAEINTSSKRSSSSYYWEHIHNFVDEVNKFPALVKRATWKVAKEDPRRVIHALKVALALTLISLLYLLEPLFKGIGKNAMWAVMTVVVVMEFTAGATLCKGLNRGLGTILAGSLAFLIEYIADVSVKTYRAVFIGAAVFLVGYAATYVRFIPYIKKNYDYGVLIFLLTFNLITVSSYRVENVWSIARDRMLTIAIGCGLCLVMSLLVFPNWSGEYLHKSIISKLEGLANAIEGCVKEYFCESEIQSSEDDSCEDPIYLGYKAVLDSKASEETLALQASWEPRCSRYFRRIPWKQYTKVGVALRHFSYTVVALHGCLQSEIQTPWSIRSQYKEPCMKLTEQVFKILRELANSIRNKRKFCPHILSNDLNVALEDLNNALKSQPQYFRGPKISRTSKMQHEEESRASFSSVNNNDSCEDAKERQKKVLRPQLSKTLSMITSFQFSEALPVAAFTSLLLEMVAKLDHVINEVEQLGRMSHFREFRVEDEIVVTCERPKMTRQVHPELDVEVPPPFKGDSKISAEETRSSSGKEIQKKKCNEGCSFADKVRKFPESVWTSTVKVGREDPRRVVHAFKFGVALTFVSLFYMIDDLYNALQKDAMFAVFTVVVVMEFTVGATLCKGLNRALGTVLAACLAVLIDALASSSTKILTAIIVGVSVFLVGSGATYARFIPHIKKNLDYGVVVFILTFNLVTVSSYRDDNVLRLAQSRMLNIAVGCMICLVMCLLVFPNWSGKYLQDSITSKLESLGNCIEVCVKEYFCESDLKGSDDGSIHDHISKDYKGVLDSKAAEDTLILHARWEPRYTSFHRIPWKQFGKVGDALRHFCYTVVALHGCLKSEIQAPWSIRNKCKNPCIKLAEEANKILKELSNSIKDKRQVCPHILNNGLNKALEDLNNALKSQPQLHFSHTLSAGMRAQGPPLPPDSDDGQMPMPQLSKSMSKTMSVIVGLEFSEALPLAAFTSLLLDMVAKLEYVIDEVELLGRMAHFREYRSEDEFSVRTEERPKPCSELPAYGA</sequence>
<keyword evidence="5 10" id="KW-1133">Transmembrane helix</keyword>
<feature type="transmembrane region" description="Helical" evidence="10">
    <location>
        <begin position="709"/>
        <end position="727"/>
    </location>
</feature>
<dbReference type="Proteomes" id="UP000289738">
    <property type="component" value="Chromosome A09"/>
</dbReference>
<feature type="transmembrane region" description="Helical" evidence="10">
    <location>
        <begin position="128"/>
        <end position="148"/>
    </location>
</feature>
<dbReference type="EMBL" id="SDMP01000009">
    <property type="protein sequence ID" value="RYR36905.1"/>
    <property type="molecule type" value="Genomic_DNA"/>
</dbReference>
<feature type="region of interest" description="Disordered" evidence="9">
    <location>
        <begin position="392"/>
        <end position="423"/>
    </location>
</feature>
<feature type="region of interest" description="Disordered" evidence="9">
    <location>
        <begin position="511"/>
        <end position="530"/>
    </location>
</feature>
<feature type="transmembrane region" description="Helical" evidence="10">
    <location>
        <begin position="647"/>
        <end position="667"/>
    </location>
</feature>
<evidence type="ECO:0008006" key="13">
    <source>
        <dbReference type="Google" id="ProtNLM"/>
    </source>
</evidence>
<feature type="transmembrane region" description="Helical" evidence="10">
    <location>
        <begin position="599"/>
        <end position="617"/>
    </location>
</feature>
<evidence type="ECO:0000313" key="11">
    <source>
        <dbReference type="EMBL" id="RYR36905.1"/>
    </source>
</evidence>
<feature type="transmembrane region" description="Helical" evidence="10">
    <location>
        <begin position="190"/>
        <end position="208"/>
    </location>
</feature>
<gene>
    <name evidence="11" type="ORF">Ahy_A09g041860</name>
</gene>
<keyword evidence="7 10" id="KW-0472">Membrane</keyword>
<dbReference type="STRING" id="3818.A0A445BDZ3"/>
<feature type="compositionally biased region" description="Basic and acidic residues" evidence="9">
    <location>
        <begin position="990"/>
        <end position="1004"/>
    </location>
</feature>
<feature type="transmembrane region" description="Helical" evidence="10">
    <location>
        <begin position="160"/>
        <end position="178"/>
    </location>
</feature>
<feature type="transmembrane region" description="Helical" evidence="10">
    <location>
        <begin position="80"/>
        <end position="98"/>
    </location>
</feature>
<evidence type="ECO:0000256" key="4">
    <source>
        <dbReference type="ARBA" id="ARBA00022692"/>
    </source>
</evidence>
<keyword evidence="6" id="KW-0406">Ion transport</keyword>